<reference evidence="3" key="2">
    <citation type="submission" date="2016-06" db="EMBL/GenBank/DDBJ databases">
        <authorList>
            <person name="Nicholson A.C."/>
        </authorList>
    </citation>
    <scope>NUCLEOTIDE SEQUENCE [LARGE SCALE GENOMIC DNA]</scope>
    <source>
        <strain evidence="3">E6809</strain>
    </source>
</reference>
<dbReference type="Proteomes" id="UP000189738">
    <property type="component" value="Chromosome"/>
</dbReference>
<evidence type="ECO:0000313" key="3">
    <source>
        <dbReference type="EMBL" id="OPB47219.1"/>
    </source>
</evidence>
<dbReference type="AlphaFoldDB" id="A0A494J3H9"/>
<keyword evidence="1" id="KW-0472">Membrane</keyword>
<dbReference type="RefSeq" id="WP_078720282.1">
    <property type="nucleotide sequence ID" value="NZ_CP014339.1"/>
</dbReference>
<reference evidence="2 4" key="1">
    <citation type="submission" date="2016-02" db="EMBL/GenBank/DDBJ databases">
        <authorList>
            <person name="Nicholson A.C."/>
            <person name="Humrighouse B.W."/>
            <person name="Loparev V."/>
            <person name="Emery B."/>
            <person name="Graziano J."/>
            <person name="McQuiston J.R."/>
        </authorList>
    </citation>
    <scope>NUCLEOTIDE SEQUENCE [LARGE SCALE GENOMIC DNA]</scope>
    <source>
        <strain evidence="2 4">E6809</strain>
    </source>
</reference>
<evidence type="ECO:0000313" key="4">
    <source>
        <dbReference type="Proteomes" id="UP000189738"/>
    </source>
</evidence>
<evidence type="ECO:0000256" key="1">
    <source>
        <dbReference type="SAM" id="Phobius"/>
    </source>
</evidence>
<evidence type="ECO:0000313" key="2">
    <source>
        <dbReference type="EMBL" id="AQX52464.1"/>
    </source>
</evidence>
<gene>
    <name evidence="2" type="ORF">AYC66_18050</name>
    <name evidence="3" type="ORF">BAY09_08485</name>
</gene>
<dbReference type="EMBL" id="MAHS01000016">
    <property type="protein sequence ID" value="OPB47219.1"/>
    <property type="molecule type" value="Genomic_DNA"/>
</dbReference>
<dbReference type="EMBL" id="CP014339">
    <property type="protein sequence ID" value="AQX52464.1"/>
    <property type="molecule type" value="Genomic_DNA"/>
</dbReference>
<name>A0A494J3H9_9FLAO</name>
<accession>A0A494J3H9</accession>
<proteinExistence type="predicted"/>
<sequence>MNYKKLNKKINFLLDIHDSYGIYKDKNGVVKNITKENLYSEIENLKSNKASNFEFNRQITRLKSDIYDLKKQLVVMNTANNNKIDYLGLISFAISVAAILILLLR</sequence>
<dbReference type="Gene3D" id="1.20.5.1700">
    <property type="match status" value="1"/>
</dbReference>
<organism evidence="3">
    <name type="scientific">Elizabethkingia anophelis</name>
    <dbReference type="NCBI Taxonomy" id="1117645"/>
    <lineage>
        <taxon>Bacteria</taxon>
        <taxon>Pseudomonadati</taxon>
        <taxon>Bacteroidota</taxon>
        <taxon>Flavobacteriia</taxon>
        <taxon>Flavobacteriales</taxon>
        <taxon>Weeksellaceae</taxon>
        <taxon>Elizabethkingia</taxon>
    </lineage>
</organism>
<keyword evidence="1" id="KW-0812">Transmembrane</keyword>
<feature type="transmembrane region" description="Helical" evidence="1">
    <location>
        <begin position="86"/>
        <end position="104"/>
    </location>
</feature>
<keyword evidence="1" id="KW-1133">Transmembrane helix</keyword>
<protein>
    <submittedName>
        <fullName evidence="3">Uncharacterized protein</fullName>
    </submittedName>
</protein>